<reference evidence="1 2" key="1">
    <citation type="submission" date="2006-02" db="EMBL/GenBank/DDBJ databases">
        <authorList>
            <person name="Amann R."/>
            <person name="Ferriera S."/>
            <person name="Johnson J."/>
            <person name="Kravitz S."/>
            <person name="Halpern A."/>
            <person name="Remington K."/>
            <person name="Beeson K."/>
            <person name="Tran B."/>
            <person name="Rogers Y.-H."/>
            <person name="Friedman R."/>
            <person name="Venter J.C."/>
        </authorList>
    </citation>
    <scope>NUCLEOTIDE SEQUENCE [LARGE SCALE GENOMIC DNA]</scope>
    <source>
        <strain evidence="1 2">DSM 3645</strain>
    </source>
</reference>
<proteinExistence type="predicted"/>
<accession>A3ZN20</accession>
<dbReference type="AlphaFoldDB" id="A3ZN20"/>
<evidence type="ECO:0000313" key="2">
    <source>
        <dbReference type="Proteomes" id="UP000004358"/>
    </source>
</evidence>
<gene>
    <name evidence="1" type="ORF">DSM3645_01505</name>
</gene>
<dbReference type="Proteomes" id="UP000004358">
    <property type="component" value="Unassembled WGS sequence"/>
</dbReference>
<sequence length="89" mass="10321">MAFFNSTPVLKIQTQAAGTTRMRVPPRNVGHLMQRRKPPNFDCKRFVGFDNQAKTAAARYNRNLERCFQETRMFPKGNRAVQHGCEKFC</sequence>
<protein>
    <submittedName>
        <fullName evidence="1">Uncharacterized protein</fullName>
    </submittedName>
</protein>
<dbReference type="STRING" id="314230.DSM3645_01505"/>
<dbReference type="HOGENOM" id="CLU_2448725_0_0_0"/>
<evidence type="ECO:0000313" key="1">
    <source>
        <dbReference type="EMBL" id="EAQ82349.1"/>
    </source>
</evidence>
<comment type="caution">
    <text evidence="1">The sequence shown here is derived from an EMBL/GenBank/DDBJ whole genome shotgun (WGS) entry which is preliminary data.</text>
</comment>
<name>A3ZN20_9BACT</name>
<dbReference type="EMBL" id="AANZ01000002">
    <property type="protein sequence ID" value="EAQ82349.1"/>
    <property type="molecule type" value="Genomic_DNA"/>
</dbReference>
<organism evidence="1 2">
    <name type="scientific">Blastopirellula marina DSM 3645</name>
    <dbReference type="NCBI Taxonomy" id="314230"/>
    <lineage>
        <taxon>Bacteria</taxon>
        <taxon>Pseudomonadati</taxon>
        <taxon>Planctomycetota</taxon>
        <taxon>Planctomycetia</taxon>
        <taxon>Pirellulales</taxon>
        <taxon>Pirellulaceae</taxon>
        <taxon>Blastopirellula</taxon>
    </lineage>
</organism>